<dbReference type="Pfam" id="PF00348">
    <property type="entry name" value="polyprenyl_synt"/>
    <property type="match status" value="1"/>
</dbReference>
<dbReference type="GO" id="GO:0009820">
    <property type="term" value="P:alkaloid metabolic process"/>
    <property type="evidence" value="ECO:0007669"/>
    <property type="project" value="InterPro"/>
</dbReference>
<protein>
    <submittedName>
        <fullName evidence="3">Putative indole-terpene biosynthetic cluster</fullName>
    </submittedName>
</protein>
<dbReference type="GO" id="GO:0008299">
    <property type="term" value="P:isoprenoid biosynthetic process"/>
    <property type="evidence" value="ECO:0007669"/>
    <property type="project" value="InterPro"/>
</dbReference>
<dbReference type="GO" id="GO:0046165">
    <property type="term" value="P:alcohol biosynthetic process"/>
    <property type="evidence" value="ECO:0007669"/>
    <property type="project" value="UniProtKB-ARBA"/>
</dbReference>
<dbReference type="InterPro" id="IPR017795">
    <property type="entry name" value="ABBA_NscD-like"/>
</dbReference>
<dbReference type="AlphaFoldDB" id="A0A7S9PWD3"/>
<dbReference type="InterPro" id="IPR033964">
    <property type="entry name" value="ABBA"/>
</dbReference>
<dbReference type="NCBIfam" id="TIGR03429">
    <property type="entry name" value="arom_pren_DMATS"/>
    <property type="match status" value="1"/>
</dbReference>
<name>A0A7S9PWD3_EPIFF</name>
<dbReference type="Gene3D" id="1.10.600.10">
    <property type="entry name" value="Farnesyl Diphosphate Synthase"/>
    <property type="match status" value="1"/>
</dbReference>
<evidence type="ECO:0000256" key="1">
    <source>
        <dbReference type="ARBA" id="ARBA00022679"/>
    </source>
</evidence>
<dbReference type="GO" id="GO:0004659">
    <property type="term" value="F:prenyltransferase activity"/>
    <property type="evidence" value="ECO:0007669"/>
    <property type="project" value="InterPro"/>
</dbReference>
<feature type="compositionally biased region" description="Polar residues" evidence="2">
    <location>
        <begin position="316"/>
        <end position="337"/>
    </location>
</feature>
<feature type="region of interest" description="Disordered" evidence="2">
    <location>
        <begin position="283"/>
        <end position="337"/>
    </location>
</feature>
<dbReference type="GO" id="GO:0043386">
    <property type="term" value="P:mycotoxin biosynthetic process"/>
    <property type="evidence" value="ECO:0007669"/>
    <property type="project" value="UniProtKB-ARBA"/>
</dbReference>
<keyword evidence="1" id="KW-0808">Transferase</keyword>
<dbReference type="CDD" id="cd13929">
    <property type="entry name" value="PT-DMATS_CymD"/>
    <property type="match status" value="1"/>
</dbReference>
<organism evidence="3 4">
    <name type="scientific">Epichloe festucae (strain Fl1)</name>
    <dbReference type="NCBI Taxonomy" id="877507"/>
    <lineage>
        <taxon>Eukaryota</taxon>
        <taxon>Fungi</taxon>
        <taxon>Dikarya</taxon>
        <taxon>Ascomycota</taxon>
        <taxon>Pezizomycotina</taxon>
        <taxon>Sordariomycetes</taxon>
        <taxon>Hypocreomycetidae</taxon>
        <taxon>Hypocreales</taxon>
        <taxon>Clavicipitaceae</taxon>
        <taxon>Epichloe</taxon>
    </lineage>
</organism>
<dbReference type="Proteomes" id="UP000594364">
    <property type="component" value="Chromosome 3"/>
</dbReference>
<reference evidence="3 4" key="1">
    <citation type="journal article" date="2018" name="PLoS Genet.">
        <title>Repeat elements organise 3D genome structure and mediate transcription in the filamentous fungus Epichloe festucae.</title>
        <authorList>
            <person name="Winter D.J."/>
            <person name="Ganley A.R.D."/>
            <person name="Young C.A."/>
            <person name="Liachko I."/>
            <person name="Schardl C.L."/>
            <person name="Dupont P.Y."/>
            <person name="Berry D."/>
            <person name="Ram A."/>
            <person name="Scott B."/>
            <person name="Cox M.P."/>
        </authorList>
    </citation>
    <scope>NUCLEOTIDE SEQUENCE [LARGE SCALE GENOMIC DNA]</scope>
    <source>
        <strain evidence="3 4">Fl1</strain>
    </source>
</reference>
<dbReference type="SUPFAM" id="SSF48576">
    <property type="entry name" value="Terpenoid synthases"/>
    <property type="match status" value="1"/>
</dbReference>
<keyword evidence="4" id="KW-1185">Reference proteome</keyword>
<dbReference type="EMBL" id="CP031387">
    <property type="protein sequence ID" value="QPH03064.1"/>
    <property type="molecule type" value="Genomic_DNA"/>
</dbReference>
<dbReference type="InterPro" id="IPR008949">
    <property type="entry name" value="Isoprenoid_synthase_dom_sf"/>
</dbReference>
<dbReference type="PANTHER" id="PTHR40627">
    <property type="entry name" value="INDOLE PRENYLTRANSFERASE TDIB-RELATED"/>
    <property type="match status" value="1"/>
</dbReference>
<evidence type="ECO:0000313" key="4">
    <source>
        <dbReference type="Proteomes" id="UP000594364"/>
    </source>
</evidence>
<dbReference type="Pfam" id="PF11991">
    <property type="entry name" value="Trp_DMAT"/>
    <property type="match status" value="1"/>
</dbReference>
<sequence length="723" mass="80549">MKPTTRCPFDYLVSQYGKHHFKTFVQLLSPLLQDEDPDRYALILDIMDAVHFSAILIDDIANQSALRRNQPAAHVVFGETETATRAYLVLLRVVNRTMRENPVLAGELLNSLEEIHQGQDESLVWRRDGLETFPVADDERLAAYVRMSRLKTGSLFVLLGRLLANGGTEFDDLLVRFGLYAQLQNDCKNIYSPEYALNKGSVAEDLRNGELSYPVVVALIENKAEGIVGEALRTRSDGDTEQALRVLESPAVKDACLHALEAASVGLEDLVEAWGRREKMRSDTLDGDDLTRPSTITQHEQDDHVDRAAIDAKSDASGSSNKSLTPPETAPTTDTLSETAVGDISSVDVDYWTRRCVPIIGSLLKSCRVYSEAERETQLRFLQEHVLPNLGPRPSSPGSQIQSMATFSGFPLQPSINLSGSGQAKVRYTFEPLDSLSGTEVDPFALAPAQRVLEKLSTLLGVWPGWIDALIAAYHPTREEVEQIHPNLHEYLRGVLVRTTGRQDVQVPPMPRMWVCFVALDLEGASQALKVYFDPKIKEAVTGIPSCKYTCQILRTVDRFGNAKAVDMLEQFLAEEHSIGAVELIAIDCVPEEMQPSARIKVYVHTMSNSFQTVRKYMTMGGRCMDPATLEGLENLHDVWYSLLGESQGIVNEEYSKPLTGFSSMQHHLYFSYEMTPGNADPGVKVYIPVQSYAPDDKTIAQNYEANFRQLNWPWGEPGVYEA</sequence>
<dbReference type="SFLD" id="SFLDS00036">
    <property type="entry name" value="Aromatic_Prenyltransferase"/>
    <property type="match status" value="1"/>
</dbReference>
<evidence type="ECO:0000313" key="3">
    <source>
        <dbReference type="EMBL" id="QPH03064.1"/>
    </source>
</evidence>
<accession>A0A7S9PWD3</accession>
<gene>
    <name evidence="3" type="ORF">C2857_007284</name>
</gene>
<feature type="compositionally biased region" description="Basic and acidic residues" evidence="2">
    <location>
        <begin position="299"/>
        <end position="314"/>
    </location>
</feature>
<dbReference type="InterPro" id="IPR000092">
    <property type="entry name" value="Polyprenyl_synt"/>
</dbReference>
<proteinExistence type="predicted"/>
<dbReference type="OrthoDB" id="5392033at2759"/>
<evidence type="ECO:0000256" key="2">
    <source>
        <dbReference type="SAM" id="MobiDB-lite"/>
    </source>
</evidence>
<dbReference type="PANTHER" id="PTHR40627:SF5">
    <property type="entry name" value="INDOLE PRENYLTRANSFERASE TDIB"/>
    <property type="match status" value="1"/>
</dbReference>